<dbReference type="GO" id="GO:0004518">
    <property type="term" value="F:nuclease activity"/>
    <property type="evidence" value="ECO:0007669"/>
    <property type="project" value="UniProtKB-KW"/>
</dbReference>
<evidence type="ECO:0000256" key="13">
    <source>
        <dbReference type="ARBA" id="ARBA00023204"/>
    </source>
</evidence>
<keyword evidence="6" id="KW-0227">DNA damage</keyword>
<dbReference type="InterPro" id="IPR017871">
    <property type="entry name" value="ABC_transporter-like_CS"/>
</dbReference>
<dbReference type="Gene3D" id="1.20.1580.10">
    <property type="entry name" value="ABC transporter ATPase like domain"/>
    <property type="match status" value="3"/>
</dbReference>
<dbReference type="GO" id="GO:0006289">
    <property type="term" value="P:nucleotide-excision repair"/>
    <property type="evidence" value="ECO:0007669"/>
    <property type="project" value="InterPro"/>
</dbReference>
<dbReference type="Proteomes" id="UP000070224">
    <property type="component" value="Unassembled WGS sequence"/>
</dbReference>
<proteinExistence type="inferred from homology"/>
<keyword evidence="20" id="KW-1185">Reference proteome</keyword>
<evidence type="ECO:0000256" key="1">
    <source>
        <dbReference type="ARBA" id="ARBA00004496"/>
    </source>
</evidence>
<sequence length="966" mass="107645">MARKLNKKTSPTTPADRQDTAEHILLHHVRVNNLKDIDLEIPRGQLVVVTGVSGSGKSSLAFDTLYAEGQRRYVESLSSYARQFVGRMAKPEADWIRGLPPAIAIEQRVVSRNPRSTVATSTEIYEYLRLLYARVGHTISPTTGEEVRKHTVKDVLTYIKSLPIGSRVYLIVPLHIPSGRSLAAHLEIQLQQGYSRLWTEDGIVAIEDALLWKDDRAEGLYLLIDRLALSEELEAVDRLGESVETAFFEGRGICSLAIEEMKDGARQPVRLQEFSNIFEADGRVFQEPSPEMFSFNNPIGACPECEGFGKVVGIDHRLVIPDPTLSVYDDAVACWRGVVSSEWKQFFIRYAEKLHFPIHRPYEELTEEQKTQLWEGIPSKEYGPIGITPYFDYLRSQLHKIQNRVRIAHFTGKTVCPSCRGGRLKPDALCVQVGGKNISEIVSMTLWEARDFFDNLQLSEADAFIAKRLLHEIRSRSTFLDEVGLGYLTLDRLSSTLSGGESQRVTLATQLGSSLVGSLYVLDEPSIGLHQRDTERLIRVVHRLRDLGNTVVVVEHDEEMMRAADYIIDIGPDAGRYGGEVVYAGPASEITKETPGYTAAYLTGRETIPLPSVRRPWNSYIEVEGATMHNLKDLTVRFPLHTLTVVSGVSGSGKSTLMRELFYEGVSRLLNKEPMDNLELRGISGDLSAISQIEYVDQNNIGRSSRSNPVTYVGAFDTIRELYAGLPLSKQMGFKPYYFSFNKEGGRCETCQGAGVITIEMQFMADITLPCEACRGLRFRKELLEAEYCGVNISQLLDMSVDEAVEFFEANSASSKLTSKIIDQLRPLQRVGLGYIKLGQSGSTLSGGENQRVKLAYYLGKGKKLPTLFIFDEPTTGLHFHDIRTLLDALQALIDQGHSVIVVEHNLEVIQAADWVIDMGPEGGKAGGYIVAEGTPEEVASCAESATGTYLKELLKQKVKQQTRKK</sequence>
<dbReference type="InterPro" id="IPR041102">
    <property type="entry name" value="UvrA_inter"/>
</dbReference>
<evidence type="ECO:0000256" key="3">
    <source>
        <dbReference type="ARBA" id="ARBA00022723"/>
    </source>
</evidence>
<dbReference type="RefSeq" id="WP_262499366.1">
    <property type="nucleotide sequence ID" value="NZ_KQ960466.1"/>
</dbReference>
<dbReference type="PROSITE" id="PS50893">
    <property type="entry name" value="ABC_TRANSPORTER_2"/>
    <property type="match status" value="1"/>
</dbReference>
<evidence type="ECO:0000256" key="7">
    <source>
        <dbReference type="ARBA" id="ARBA00022769"/>
    </source>
</evidence>
<evidence type="ECO:0000256" key="10">
    <source>
        <dbReference type="ARBA" id="ARBA00022840"/>
    </source>
</evidence>
<evidence type="ECO:0000256" key="11">
    <source>
        <dbReference type="ARBA" id="ARBA00022881"/>
    </source>
</evidence>
<evidence type="ECO:0000259" key="18">
    <source>
        <dbReference type="PROSITE" id="PS50893"/>
    </source>
</evidence>
<organism evidence="19 20">
    <name type="scientific">Porphyromonas somerae</name>
    <dbReference type="NCBI Taxonomy" id="322095"/>
    <lineage>
        <taxon>Bacteria</taxon>
        <taxon>Pseudomonadati</taxon>
        <taxon>Bacteroidota</taxon>
        <taxon>Bacteroidia</taxon>
        <taxon>Bacteroidales</taxon>
        <taxon>Porphyromonadaceae</taxon>
        <taxon>Porphyromonas</taxon>
    </lineage>
</organism>
<evidence type="ECO:0000256" key="4">
    <source>
        <dbReference type="ARBA" id="ARBA00022737"/>
    </source>
</evidence>
<keyword evidence="9" id="KW-0862">Zinc</keyword>
<dbReference type="GO" id="GO:0005524">
    <property type="term" value="F:ATP binding"/>
    <property type="evidence" value="ECO:0007669"/>
    <property type="project" value="UniProtKB-KW"/>
</dbReference>
<evidence type="ECO:0000256" key="2">
    <source>
        <dbReference type="ARBA" id="ARBA00022490"/>
    </source>
</evidence>
<dbReference type="GO" id="GO:0005737">
    <property type="term" value="C:cytoplasm"/>
    <property type="evidence" value="ECO:0007669"/>
    <property type="project" value="UniProtKB-SubCell"/>
</dbReference>
<evidence type="ECO:0000256" key="8">
    <source>
        <dbReference type="ARBA" id="ARBA00022771"/>
    </source>
</evidence>
<keyword evidence="11" id="KW-0267">Excision nuclease</keyword>
<evidence type="ECO:0000256" key="14">
    <source>
        <dbReference type="ARBA" id="ARBA00038000"/>
    </source>
</evidence>
<dbReference type="InterPro" id="IPR041552">
    <property type="entry name" value="UvrA_DNA-bd"/>
</dbReference>
<keyword evidence="3" id="KW-0479">Metal-binding</keyword>
<dbReference type="Pfam" id="PF17755">
    <property type="entry name" value="UvrA_DNA-bind"/>
    <property type="match status" value="1"/>
</dbReference>
<feature type="region of interest" description="Disordered" evidence="17">
    <location>
        <begin position="1"/>
        <end position="21"/>
    </location>
</feature>
<evidence type="ECO:0000313" key="19">
    <source>
        <dbReference type="EMBL" id="KXB72874.1"/>
    </source>
</evidence>
<keyword evidence="4" id="KW-0677">Repeat</keyword>
<dbReference type="STRING" id="322095.HMPREF3185_02189"/>
<comment type="subcellular location">
    <subcellularLocation>
        <location evidence="1">Cytoplasm</location>
    </subcellularLocation>
</comment>
<evidence type="ECO:0000256" key="5">
    <source>
        <dbReference type="ARBA" id="ARBA00022741"/>
    </source>
</evidence>
<keyword evidence="12" id="KW-0238">DNA-binding</keyword>
<evidence type="ECO:0000256" key="17">
    <source>
        <dbReference type="SAM" id="MobiDB-lite"/>
    </source>
</evidence>
<gene>
    <name evidence="19" type="ORF">HMPREF3185_02189</name>
</gene>
<dbReference type="PANTHER" id="PTHR43152:SF3">
    <property type="entry name" value="UVRABC SYSTEM PROTEIN A"/>
    <property type="match status" value="1"/>
</dbReference>
<dbReference type="SUPFAM" id="SSF52540">
    <property type="entry name" value="P-loop containing nucleoside triphosphate hydrolases"/>
    <property type="match status" value="2"/>
</dbReference>
<dbReference type="Gene3D" id="3.40.50.300">
    <property type="entry name" value="P-loop containing nucleotide triphosphate hydrolases"/>
    <property type="match status" value="3"/>
</dbReference>
<keyword evidence="8" id="KW-0863">Zinc-finger</keyword>
<evidence type="ECO:0000256" key="9">
    <source>
        <dbReference type="ARBA" id="ARBA00022833"/>
    </source>
</evidence>
<dbReference type="PATRIC" id="fig|322095.3.peg.2167"/>
<evidence type="ECO:0000256" key="12">
    <source>
        <dbReference type="ARBA" id="ARBA00023125"/>
    </source>
</evidence>
<dbReference type="PROSITE" id="PS00211">
    <property type="entry name" value="ABC_TRANSPORTER_1"/>
    <property type="match status" value="1"/>
</dbReference>
<keyword evidence="10" id="KW-0067">ATP-binding</keyword>
<dbReference type="GO" id="GO:0003677">
    <property type="term" value="F:DNA binding"/>
    <property type="evidence" value="ECO:0007669"/>
    <property type="project" value="UniProtKB-KW"/>
</dbReference>
<dbReference type="GO" id="GO:0009380">
    <property type="term" value="C:excinuclease repair complex"/>
    <property type="evidence" value="ECO:0007669"/>
    <property type="project" value="InterPro"/>
</dbReference>
<accession>A0A134AYV8</accession>
<evidence type="ECO:0000256" key="16">
    <source>
        <dbReference type="ARBA" id="ARBA00042156"/>
    </source>
</evidence>
<evidence type="ECO:0000256" key="15">
    <source>
        <dbReference type="ARBA" id="ARBA00039316"/>
    </source>
</evidence>
<feature type="domain" description="ABC transporter" evidence="18">
    <location>
        <begin position="608"/>
        <end position="952"/>
    </location>
</feature>
<keyword evidence="13" id="KW-0234">DNA repair</keyword>
<dbReference type="Gene3D" id="3.30.190.20">
    <property type="match status" value="1"/>
</dbReference>
<name>A0A134AYV8_9PORP</name>
<dbReference type="AlphaFoldDB" id="A0A134AYV8"/>
<reference evidence="20" key="1">
    <citation type="submission" date="2016-01" db="EMBL/GenBank/DDBJ databases">
        <authorList>
            <person name="Mitreva M."/>
            <person name="Pepin K.H."/>
            <person name="Mihindukulasuriya K.A."/>
            <person name="Fulton R."/>
            <person name="Fronick C."/>
            <person name="O'Laughlin M."/>
            <person name="Miner T."/>
            <person name="Herter B."/>
            <person name="Rosa B.A."/>
            <person name="Cordes M."/>
            <person name="Tomlinson C."/>
            <person name="Wollam A."/>
            <person name="Palsikar V.B."/>
            <person name="Mardis E.R."/>
            <person name="Wilson R.K."/>
        </authorList>
    </citation>
    <scope>NUCLEOTIDE SEQUENCE [LARGE SCALE GENOMIC DNA]</scope>
    <source>
        <strain evidence="20">KA00683</strain>
    </source>
</reference>
<dbReference type="Gene3D" id="1.10.8.280">
    <property type="entry name" value="ABC transporter ATPase domain-like"/>
    <property type="match status" value="1"/>
</dbReference>
<protein>
    <recommendedName>
        <fullName evidence="15">UvrABC system protein A</fullName>
    </recommendedName>
    <alternativeName>
        <fullName evidence="16">Excinuclease ABC subunit A</fullName>
    </alternativeName>
</protein>
<dbReference type="InterPro" id="IPR003439">
    <property type="entry name" value="ABC_transporter-like_ATP-bd"/>
</dbReference>
<dbReference type="NCBIfam" id="TIGR00630">
    <property type="entry name" value="uvra"/>
    <property type="match status" value="1"/>
</dbReference>
<keyword evidence="2" id="KW-0963">Cytoplasm</keyword>
<dbReference type="GO" id="GO:0016887">
    <property type="term" value="F:ATP hydrolysis activity"/>
    <property type="evidence" value="ECO:0007669"/>
    <property type="project" value="InterPro"/>
</dbReference>
<keyword evidence="5" id="KW-0547">Nucleotide-binding</keyword>
<dbReference type="PANTHER" id="PTHR43152">
    <property type="entry name" value="UVRABC SYSTEM PROTEIN A"/>
    <property type="match status" value="1"/>
</dbReference>
<comment type="similarity">
    <text evidence="14">Belongs to the ABC transporter superfamily. UvrA family.</text>
</comment>
<dbReference type="InterPro" id="IPR004602">
    <property type="entry name" value="UvrA"/>
</dbReference>
<evidence type="ECO:0000256" key="6">
    <source>
        <dbReference type="ARBA" id="ARBA00022763"/>
    </source>
</evidence>
<keyword evidence="7" id="KW-0228">DNA excision</keyword>
<dbReference type="InterPro" id="IPR027417">
    <property type="entry name" value="P-loop_NTPase"/>
</dbReference>
<dbReference type="GO" id="GO:0008270">
    <property type="term" value="F:zinc ion binding"/>
    <property type="evidence" value="ECO:0007669"/>
    <property type="project" value="UniProtKB-KW"/>
</dbReference>
<evidence type="ECO:0000313" key="20">
    <source>
        <dbReference type="Proteomes" id="UP000070224"/>
    </source>
</evidence>
<dbReference type="EMBL" id="LSDK01000152">
    <property type="protein sequence ID" value="KXB72874.1"/>
    <property type="molecule type" value="Genomic_DNA"/>
</dbReference>
<comment type="caution">
    <text evidence="19">The sequence shown here is derived from an EMBL/GenBank/DDBJ whole genome shotgun (WGS) entry which is preliminary data.</text>
</comment>
<dbReference type="Pfam" id="PF17760">
    <property type="entry name" value="UvrA_inter"/>
    <property type="match status" value="1"/>
</dbReference>